<protein>
    <submittedName>
        <fullName evidence="2">Uncharacterized protein</fullName>
    </submittedName>
</protein>
<organism evidence="2 3">
    <name type="scientific">Nibrella viscosa</name>
    <dbReference type="NCBI Taxonomy" id="1084524"/>
    <lineage>
        <taxon>Bacteria</taxon>
        <taxon>Pseudomonadati</taxon>
        <taxon>Bacteroidota</taxon>
        <taxon>Cytophagia</taxon>
        <taxon>Cytophagales</taxon>
        <taxon>Spirosomataceae</taxon>
        <taxon>Nibrella</taxon>
    </lineage>
</organism>
<accession>A0ABP8KPE3</accession>
<evidence type="ECO:0000313" key="2">
    <source>
        <dbReference type="EMBL" id="GAA4410968.1"/>
    </source>
</evidence>
<evidence type="ECO:0000256" key="1">
    <source>
        <dbReference type="SAM" id="Coils"/>
    </source>
</evidence>
<keyword evidence="3" id="KW-1185">Reference proteome</keyword>
<dbReference type="EMBL" id="BAABHB010000007">
    <property type="protein sequence ID" value="GAA4410968.1"/>
    <property type="molecule type" value="Genomic_DNA"/>
</dbReference>
<evidence type="ECO:0000313" key="3">
    <source>
        <dbReference type="Proteomes" id="UP001500936"/>
    </source>
</evidence>
<name>A0ABP8KPE3_9BACT</name>
<dbReference type="Proteomes" id="UP001500936">
    <property type="component" value="Unassembled WGS sequence"/>
</dbReference>
<dbReference type="RefSeq" id="WP_345269306.1">
    <property type="nucleotide sequence ID" value="NZ_BAABHB010000007.1"/>
</dbReference>
<sequence length="253" mass="29031">MNTRPDVIPGIYNYCNSWCERCLFTQRCQSYLQKKTDEDTKNADPNASLVQQLTEALNLTKQYLGKLQQEKESAGADEAREAERQALEIQAAFRRQQAKQHPVSMLANRYLTSTGHWLHQEKSLLEDAGRQQLQEVSLEIRSDDEALAILNSLKDACEIIRWYRTLIPVKTTSALRILTEPTTDSHLLDYYNGKAKLLLVSIDHSMAAWETVITLFPDKTDDILDMLALLYTLRREVEALFPDARAFRRPGLD</sequence>
<feature type="coiled-coil region" evidence="1">
    <location>
        <begin position="50"/>
        <end position="99"/>
    </location>
</feature>
<comment type="caution">
    <text evidence="2">The sequence shown here is derived from an EMBL/GenBank/DDBJ whole genome shotgun (WGS) entry which is preliminary data.</text>
</comment>
<proteinExistence type="predicted"/>
<reference evidence="3" key="1">
    <citation type="journal article" date="2019" name="Int. J. Syst. Evol. Microbiol.">
        <title>The Global Catalogue of Microorganisms (GCM) 10K type strain sequencing project: providing services to taxonomists for standard genome sequencing and annotation.</title>
        <authorList>
            <consortium name="The Broad Institute Genomics Platform"/>
            <consortium name="The Broad Institute Genome Sequencing Center for Infectious Disease"/>
            <person name="Wu L."/>
            <person name="Ma J."/>
        </authorList>
    </citation>
    <scope>NUCLEOTIDE SEQUENCE [LARGE SCALE GENOMIC DNA]</scope>
    <source>
        <strain evidence="3">JCM 17925</strain>
    </source>
</reference>
<keyword evidence="1" id="KW-0175">Coiled coil</keyword>
<gene>
    <name evidence="2" type="ORF">GCM10023187_36230</name>
</gene>